<dbReference type="EMBL" id="KQ983211">
    <property type="protein sequence ID" value="KYQ46659.1"/>
    <property type="molecule type" value="Genomic_DNA"/>
</dbReference>
<reference evidence="1 2" key="1">
    <citation type="submission" date="2015-09" db="EMBL/GenBank/DDBJ databases">
        <title>Trachymyrmex zeteki WGS genome.</title>
        <authorList>
            <person name="Nygaard S."/>
            <person name="Hu H."/>
            <person name="Boomsma J."/>
            <person name="Zhang G."/>
        </authorList>
    </citation>
    <scope>NUCLEOTIDE SEQUENCE [LARGE SCALE GENOMIC DNA]</scope>
    <source>
        <strain evidence="1">Tzet28-1</strain>
        <tissue evidence="1">Whole body</tissue>
    </source>
</reference>
<evidence type="ECO:0000313" key="2">
    <source>
        <dbReference type="Proteomes" id="UP000075809"/>
    </source>
</evidence>
<protein>
    <submittedName>
        <fullName evidence="1">Uncharacterized protein</fullName>
    </submittedName>
</protein>
<accession>A0A151WFR3</accession>
<name>A0A151WFR3_9HYME</name>
<dbReference type="Proteomes" id="UP000075809">
    <property type="component" value="Unassembled WGS sequence"/>
</dbReference>
<organism evidence="1 2">
    <name type="scientific">Mycetomoellerius zeteki</name>
    <dbReference type="NCBI Taxonomy" id="64791"/>
    <lineage>
        <taxon>Eukaryota</taxon>
        <taxon>Metazoa</taxon>
        <taxon>Ecdysozoa</taxon>
        <taxon>Arthropoda</taxon>
        <taxon>Hexapoda</taxon>
        <taxon>Insecta</taxon>
        <taxon>Pterygota</taxon>
        <taxon>Neoptera</taxon>
        <taxon>Endopterygota</taxon>
        <taxon>Hymenoptera</taxon>
        <taxon>Apocrita</taxon>
        <taxon>Aculeata</taxon>
        <taxon>Formicoidea</taxon>
        <taxon>Formicidae</taxon>
        <taxon>Myrmicinae</taxon>
        <taxon>Mycetomoellerius</taxon>
    </lineage>
</organism>
<proteinExistence type="predicted"/>
<keyword evidence="2" id="KW-1185">Reference proteome</keyword>
<evidence type="ECO:0000313" key="1">
    <source>
        <dbReference type="EMBL" id="KYQ46659.1"/>
    </source>
</evidence>
<sequence length="93" mass="10928">MFHQTRPFILSSSRFHLLPHEAIIDELEEGNYEESIRYLKELFELDEEIRRKAGPGTLIWEKLRLKKNKNAMSRLRDGLMTVEQAKNAGAKEN</sequence>
<gene>
    <name evidence="1" type="ORF">ALC60_14408</name>
</gene>
<dbReference type="AlphaFoldDB" id="A0A151WFR3"/>